<proteinExistence type="predicted"/>
<dbReference type="EMBL" id="JAPDGR010000060">
    <property type="protein sequence ID" value="KAJ2997362.1"/>
    <property type="molecule type" value="Genomic_DNA"/>
</dbReference>
<sequence length="142" mass="15373">MNEEGKRIVCQRFPTPRPFNLRFSLRMPSYGTIGDSKMGGSSDIKDPERSVSQEATSPDHTDSESVGNIQTYDYDESQKIGVTGATFLILNKMIGTGIFSTPSSIFAATGSVGVSLFLWVIGGILTFAGLSVWLEFGLAIPR</sequence>
<dbReference type="Proteomes" id="UP001143856">
    <property type="component" value="Unassembled WGS sequence"/>
</dbReference>
<keyword evidence="2" id="KW-1185">Reference proteome</keyword>
<evidence type="ECO:0000313" key="1">
    <source>
        <dbReference type="EMBL" id="KAJ2997362.1"/>
    </source>
</evidence>
<evidence type="ECO:0000313" key="2">
    <source>
        <dbReference type="Proteomes" id="UP001143856"/>
    </source>
</evidence>
<reference evidence="1" key="1">
    <citation type="submission" date="2022-10" db="EMBL/GenBank/DDBJ databases">
        <title>Genome Sequence of Xylaria curta.</title>
        <authorList>
            <person name="Buettner E."/>
        </authorList>
    </citation>
    <scope>NUCLEOTIDE SEQUENCE</scope>
    <source>
        <strain evidence="1">Babe10</strain>
    </source>
</reference>
<gene>
    <name evidence="1" type="ORF">NUW58_g679</name>
</gene>
<accession>A0ACC1PNV3</accession>
<organism evidence="1 2">
    <name type="scientific">Xylaria curta</name>
    <dbReference type="NCBI Taxonomy" id="42375"/>
    <lineage>
        <taxon>Eukaryota</taxon>
        <taxon>Fungi</taxon>
        <taxon>Dikarya</taxon>
        <taxon>Ascomycota</taxon>
        <taxon>Pezizomycotina</taxon>
        <taxon>Sordariomycetes</taxon>
        <taxon>Xylariomycetidae</taxon>
        <taxon>Xylariales</taxon>
        <taxon>Xylariaceae</taxon>
        <taxon>Xylaria</taxon>
    </lineage>
</organism>
<comment type="caution">
    <text evidence="1">The sequence shown here is derived from an EMBL/GenBank/DDBJ whole genome shotgun (WGS) entry which is preliminary data.</text>
</comment>
<name>A0ACC1PNV3_9PEZI</name>
<protein>
    <submittedName>
        <fullName evidence="1">Uncharacterized protein</fullName>
    </submittedName>
</protein>